<sequence>MKKIIKEVTTKYTWKFWGLVIGEITFIVIFILLFGLSIKALVQDIQINTYKYKSEGTVTVAEFYGKTWVSNGSDSGSSSKFSYMHYVIHFDKRVGGYDQYEYSASNVIATERYLGDRYVVLFNNNVDNAKIIQKEDIFIDNVILVIFITLMIILFLLRKKIYLGFISLNKKQDKFIYN</sequence>
<keyword evidence="1" id="KW-1133">Transmembrane helix</keyword>
<name>A0AAP2UG63_9FIRM</name>
<keyword evidence="1" id="KW-0812">Transmembrane</keyword>
<gene>
    <name evidence="2" type="ORF">NE542_09575</name>
</gene>
<evidence type="ECO:0000313" key="3">
    <source>
        <dbReference type="Proteomes" id="UP001204814"/>
    </source>
</evidence>
<evidence type="ECO:0000256" key="1">
    <source>
        <dbReference type="SAM" id="Phobius"/>
    </source>
</evidence>
<dbReference type="EMBL" id="JANGBO010000009">
    <property type="protein sequence ID" value="MCQ5062060.1"/>
    <property type="molecule type" value="Genomic_DNA"/>
</dbReference>
<proteinExistence type="predicted"/>
<keyword evidence="1" id="KW-0472">Membrane</keyword>
<dbReference type="Proteomes" id="UP001204814">
    <property type="component" value="Unassembled WGS sequence"/>
</dbReference>
<feature type="transmembrane region" description="Helical" evidence="1">
    <location>
        <begin position="12"/>
        <end position="34"/>
    </location>
</feature>
<reference evidence="2" key="1">
    <citation type="submission" date="2022-06" db="EMBL/GenBank/DDBJ databases">
        <title>Isolation of gut microbiota from human fecal samples.</title>
        <authorList>
            <person name="Pamer E.G."/>
            <person name="Barat B."/>
            <person name="Waligurski E."/>
            <person name="Medina S."/>
            <person name="Paddock L."/>
            <person name="Mostad J."/>
        </authorList>
    </citation>
    <scope>NUCLEOTIDE SEQUENCE</scope>
    <source>
        <strain evidence="2">DFI.6.24</strain>
    </source>
</reference>
<protein>
    <submittedName>
        <fullName evidence="2">Uncharacterized protein</fullName>
    </submittedName>
</protein>
<dbReference type="RefSeq" id="WP_117346450.1">
    <property type="nucleotide sequence ID" value="NZ_JAJDKX010000045.1"/>
</dbReference>
<dbReference type="AlphaFoldDB" id="A0AAP2UG63"/>
<feature type="transmembrane region" description="Helical" evidence="1">
    <location>
        <begin position="137"/>
        <end position="157"/>
    </location>
</feature>
<comment type="caution">
    <text evidence="2">The sequence shown here is derived from an EMBL/GenBank/DDBJ whole genome shotgun (WGS) entry which is preliminary data.</text>
</comment>
<organism evidence="2 3">
    <name type="scientific">Faecalibacillus intestinalis</name>
    <dbReference type="NCBI Taxonomy" id="1982626"/>
    <lineage>
        <taxon>Bacteria</taxon>
        <taxon>Bacillati</taxon>
        <taxon>Bacillota</taxon>
        <taxon>Erysipelotrichia</taxon>
        <taxon>Erysipelotrichales</taxon>
        <taxon>Coprobacillaceae</taxon>
        <taxon>Faecalibacillus</taxon>
    </lineage>
</organism>
<accession>A0AAP2UG63</accession>
<evidence type="ECO:0000313" key="2">
    <source>
        <dbReference type="EMBL" id="MCQ5062060.1"/>
    </source>
</evidence>